<reference evidence="2" key="2">
    <citation type="submission" date="2023-05" db="EMBL/GenBank/DDBJ databases">
        <authorList>
            <consortium name="Lawrence Berkeley National Laboratory"/>
            <person name="Steindorff A."/>
            <person name="Hensen N."/>
            <person name="Bonometti L."/>
            <person name="Westerberg I."/>
            <person name="Brannstrom I.O."/>
            <person name="Guillou S."/>
            <person name="Cros-Aarteil S."/>
            <person name="Calhoun S."/>
            <person name="Haridas S."/>
            <person name="Kuo A."/>
            <person name="Mondo S."/>
            <person name="Pangilinan J."/>
            <person name="Riley R."/>
            <person name="Labutti K."/>
            <person name="Andreopoulos B."/>
            <person name="Lipzen A."/>
            <person name="Chen C."/>
            <person name="Yanf M."/>
            <person name="Daum C."/>
            <person name="Ng V."/>
            <person name="Clum A."/>
            <person name="Ohm R."/>
            <person name="Martin F."/>
            <person name="Silar P."/>
            <person name="Natvig D."/>
            <person name="Lalanne C."/>
            <person name="Gautier V."/>
            <person name="Ament-Velasquez S.L."/>
            <person name="Kruys A."/>
            <person name="Hutchinson M.I."/>
            <person name="Powell A.J."/>
            <person name="Barry K."/>
            <person name="Miller A.N."/>
            <person name="Grigoriev I.V."/>
            <person name="Debuchy R."/>
            <person name="Gladieux P."/>
            <person name="Thoren M.H."/>
            <person name="Johannesson H."/>
        </authorList>
    </citation>
    <scope>NUCLEOTIDE SEQUENCE</scope>
    <source>
        <strain evidence="2">CBS 123565</strain>
    </source>
</reference>
<protein>
    <submittedName>
        <fullName evidence="2">Uncharacterized protein</fullName>
    </submittedName>
</protein>
<reference evidence="2" key="1">
    <citation type="journal article" date="2023" name="Mol. Phylogenet. Evol.">
        <title>Genome-scale phylogeny and comparative genomics of the fungal order Sordariales.</title>
        <authorList>
            <person name="Hensen N."/>
            <person name="Bonometti L."/>
            <person name="Westerberg I."/>
            <person name="Brannstrom I.O."/>
            <person name="Guillou S."/>
            <person name="Cros-Aarteil S."/>
            <person name="Calhoun S."/>
            <person name="Haridas S."/>
            <person name="Kuo A."/>
            <person name="Mondo S."/>
            <person name="Pangilinan J."/>
            <person name="Riley R."/>
            <person name="LaButti K."/>
            <person name="Andreopoulos B."/>
            <person name="Lipzen A."/>
            <person name="Chen C."/>
            <person name="Yan M."/>
            <person name="Daum C."/>
            <person name="Ng V."/>
            <person name="Clum A."/>
            <person name="Steindorff A."/>
            <person name="Ohm R.A."/>
            <person name="Martin F."/>
            <person name="Silar P."/>
            <person name="Natvig D.O."/>
            <person name="Lalanne C."/>
            <person name="Gautier V."/>
            <person name="Ament-Velasquez S.L."/>
            <person name="Kruys A."/>
            <person name="Hutchinson M.I."/>
            <person name="Powell A.J."/>
            <person name="Barry K."/>
            <person name="Miller A.N."/>
            <person name="Grigoriev I.V."/>
            <person name="Debuchy R."/>
            <person name="Gladieux P."/>
            <person name="Hiltunen Thoren M."/>
            <person name="Johannesson H."/>
        </authorList>
    </citation>
    <scope>NUCLEOTIDE SEQUENCE</scope>
    <source>
        <strain evidence="2">CBS 123565</strain>
    </source>
</reference>
<accession>A0AAN6UCS7</accession>
<name>A0AAN6UCS7_9PEZI</name>
<comment type="caution">
    <text evidence="2">The sequence shown here is derived from an EMBL/GenBank/DDBJ whole genome shotgun (WGS) entry which is preliminary data.</text>
</comment>
<sequence>MHHATVKDRRIGRGKRECGYRAEPPHSRYPRAYDTCGSQSGAAVCTECTPYRATCCQTCLYSSSLVGGAANLRRRSITRPPRPISRRLPLSSVPPAAAEFGSGGAAARGSLWGPQGNRTTLMEPWRVYQTPWRANHCPGAGPEGRAGASRDCDRKAEIARGPPGPPGRVMIMRAREILWQVRSAGMGETRAVVG</sequence>
<proteinExistence type="predicted"/>
<dbReference type="Proteomes" id="UP001304895">
    <property type="component" value="Unassembled WGS sequence"/>
</dbReference>
<evidence type="ECO:0000313" key="2">
    <source>
        <dbReference type="EMBL" id="KAK4130196.1"/>
    </source>
</evidence>
<evidence type="ECO:0000256" key="1">
    <source>
        <dbReference type="SAM" id="MobiDB-lite"/>
    </source>
</evidence>
<organism evidence="2 3">
    <name type="scientific">Trichocladium antarcticum</name>
    <dbReference type="NCBI Taxonomy" id="1450529"/>
    <lineage>
        <taxon>Eukaryota</taxon>
        <taxon>Fungi</taxon>
        <taxon>Dikarya</taxon>
        <taxon>Ascomycota</taxon>
        <taxon>Pezizomycotina</taxon>
        <taxon>Sordariomycetes</taxon>
        <taxon>Sordariomycetidae</taxon>
        <taxon>Sordariales</taxon>
        <taxon>Chaetomiaceae</taxon>
        <taxon>Trichocladium</taxon>
    </lineage>
</organism>
<dbReference type="EMBL" id="MU853441">
    <property type="protein sequence ID" value="KAK4130196.1"/>
    <property type="molecule type" value="Genomic_DNA"/>
</dbReference>
<gene>
    <name evidence="2" type="ORF">BT67DRAFT_239942</name>
</gene>
<feature type="region of interest" description="Disordered" evidence="1">
    <location>
        <begin position="1"/>
        <end position="23"/>
    </location>
</feature>
<dbReference type="AlphaFoldDB" id="A0AAN6UCS7"/>
<keyword evidence="3" id="KW-1185">Reference proteome</keyword>
<evidence type="ECO:0000313" key="3">
    <source>
        <dbReference type="Proteomes" id="UP001304895"/>
    </source>
</evidence>